<dbReference type="EMBL" id="QDEB01086638">
    <property type="protein sequence ID" value="RZC33706.1"/>
    <property type="molecule type" value="Genomic_DNA"/>
</dbReference>
<keyword evidence="4" id="KW-1185">Reference proteome</keyword>
<dbReference type="AlphaFoldDB" id="A0A482VM38"/>
<feature type="compositionally biased region" description="Low complexity" evidence="1">
    <location>
        <begin position="1"/>
        <end position="13"/>
    </location>
</feature>
<proteinExistence type="predicted"/>
<evidence type="ECO:0000313" key="3">
    <source>
        <dbReference type="EMBL" id="RZC33706.1"/>
    </source>
</evidence>
<comment type="caution">
    <text evidence="3">The sequence shown here is derived from an EMBL/GenBank/DDBJ whole genome shotgun (WGS) entry which is preliminary data.</text>
</comment>
<name>A0A482VM38_ASBVE</name>
<dbReference type="GO" id="GO:0003824">
    <property type="term" value="F:catalytic activity"/>
    <property type="evidence" value="ECO:0007669"/>
    <property type="project" value="InterPro"/>
</dbReference>
<dbReference type="PANTHER" id="PTHR33273">
    <property type="entry name" value="DOMAIN-CONTAINING PROTEIN, PUTATIVE-RELATED"/>
    <property type="match status" value="1"/>
</dbReference>
<feature type="region of interest" description="Disordered" evidence="1">
    <location>
        <begin position="1"/>
        <end position="44"/>
    </location>
</feature>
<feature type="compositionally biased region" description="Basic and acidic residues" evidence="1">
    <location>
        <begin position="196"/>
        <end position="207"/>
    </location>
</feature>
<feature type="domain" description="Endonuclease/exonuclease/phosphatase" evidence="2">
    <location>
        <begin position="297"/>
        <end position="408"/>
    </location>
</feature>
<feature type="compositionally biased region" description="Basic and acidic residues" evidence="1">
    <location>
        <begin position="21"/>
        <end position="34"/>
    </location>
</feature>
<evidence type="ECO:0000313" key="4">
    <source>
        <dbReference type="Proteomes" id="UP000292052"/>
    </source>
</evidence>
<evidence type="ECO:0000256" key="1">
    <source>
        <dbReference type="SAM" id="MobiDB-lite"/>
    </source>
</evidence>
<dbReference type="Gene3D" id="3.60.10.10">
    <property type="entry name" value="Endonuclease/exonuclease/phosphatase"/>
    <property type="match status" value="1"/>
</dbReference>
<evidence type="ECO:0000259" key="2">
    <source>
        <dbReference type="Pfam" id="PF14529"/>
    </source>
</evidence>
<dbReference type="SUPFAM" id="SSF56219">
    <property type="entry name" value="DNase I-like"/>
    <property type="match status" value="1"/>
</dbReference>
<gene>
    <name evidence="3" type="ORF">BDFB_013283</name>
</gene>
<organism evidence="3 4">
    <name type="scientific">Asbolus verrucosus</name>
    <name type="common">Desert ironclad beetle</name>
    <dbReference type="NCBI Taxonomy" id="1661398"/>
    <lineage>
        <taxon>Eukaryota</taxon>
        <taxon>Metazoa</taxon>
        <taxon>Ecdysozoa</taxon>
        <taxon>Arthropoda</taxon>
        <taxon>Hexapoda</taxon>
        <taxon>Insecta</taxon>
        <taxon>Pterygota</taxon>
        <taxon>Neoptera</taxon>
        <taxon>Endopterygota</taxon>
        <taxon>Coleoptera</taxon>
        <taxon>Polyphaga</taxon>
        <taxon>Cucujiformia</taxon>
        <taxon>Tenebrionidae</taxon>
        <taxon>Pimeliinae</taxon>
        <taxon>Asbolus</taxon>
    </lineage>
</organism>
<feature type="compositionally biased region" description="Basic and acidic residues" evidence="1">
    <location>
        <begin position="169"/>
        <end position="178"/>
    </location>
</feature>
<dbReference type="Pfam" id="PF14529">
    <property type="entry name" value="Exo_endo_phos_2"/>
    <property type="match status" value="1"/>
</dbReference>
<protein>
    <submittedName>
        <fullName evidence="3">Exo endo phos 2 domain containing protein</fullName>
    </submittedName>
</protein>
<sequence length="501" mass="57957">MDYKEQSVCSESSCEYESDSESDRENGDEKEKTGNRKKKKENTKQEFSIKYTKSNIVITTSCMEDFNKIKTTLSERKFLYHTYSTKTEKTHGFVLKGLGKEAKIEEIKTEIEEKGVKVVSINQMTNTIRPIFVVITNYEETIKTITKKRHLASSIECIAYKSRKEYLEKRKQEREDKKQKNRYIPAPQPQHNPWVKKQEETRKRQETSPEQQQPQRQQQQQQKPAESNNVENISGITELVSEVNKLCYNVVRNDRDGINPAGSTAILIKKGLPFREIRNLPGTSFEKSAVKVGTDGIMVIAMYNKPTNNISERDLKTIFKLDRKIILLGDTKGKHTSWNCNRTNPSGTVIKNFLDKYDVNLHFPEKPTHYPGNNTSPTIIDFMLTQNIGNIERPVSIPKLNSDHNPVITHINNIHVDNIRKTIITYKNTNWKEFRKTLDTKIAINDNINTIETLETETQKLTQAIQHATKKHTEQITININKDKLPPHITNLIKDKNKTRK</sequence>
<feature type="compositionally biased region" description="Low complexity" evidence="1">
    <location>
        <begin position="211"/>
        <end position="222"/>
    </location>
</feature>
<feature type="non-terminal residue" evidence="3">
    <location>
        <position position="501"/>
    </location>
</feature>
<feature type="region of interest" description="Disordered" evidence="1">
    <location>
        <begin position="169"/>
        <end position="230"/>
    </location>
</feature>
<dbReference type="InterPro" id="IPR005135">
    <property type="entry name" value="Endo/exonuclease/phosphatase"/>
</dbReference>
<dbReference type="PANTHER" id="PTHR33273:SF4">
    <property type="entry name" value="ENDONUCLEASE_EXONUCLEASE_PHOSPHATASE DOMAIN-CONTAINING PROTEIN"/>
    <property type="match status" value="1"/>
</dbReference>
<dbReference type="Proteomes" id="UP000292052">
    <property type="component" value="Unassembled WGS sequence"/>
</dbReference>
<reference evidence="3 4" key="1">
    <citation type="submission" date="2017-03" db="EMBL/GenBank/DDBJ databases">
        <title>Genome of the blue death feigning beetle - Asbolus verrucosus.</title>
        <authorList>
            <person name="Rider S.D."/>
        </authorList>
    </citation>
    <scope>NUCLEOTIDE SEQUENCE [LARGE SCALE GENOMIC DNA]</scope>
    <source>
        <strain evidence="3">Butters</strain>
        <tissue evidence="3">Head and leg muscle</tissue>
    </source>
</reference>
<accession>A0A482VM38</accession>
<dbReference type="InterPro" id="IPR036691">
    <property type="entry name" value="Endo/exonu/phosph_ase_sf"/>
</dbReference>
<dbReference type="OrthoDB" id="410155at2759"/>